<evidence type="ECO:0000313" key="2">
    <source>
        <dbReference type="EMBL" id="MEF3114515.1"/>
    </source>
</evidence>
<dbReference type="RefSeq" id="WP_331786945.1">
    <property type="nucleotide sequence ID" value="NZ_JAVFKM010000006.1"/>
</dbReference>
<evidence type="ECO:0000259" key="1">
    <source>
        <dbReference type="PROSITE" id="PS50943"/>
    </source>
</evidence>
<accession>A0ABU7WUP4</accession>
<dbReference type="InterPro" id="IPR010982">
    <property type="entry name" value="Lambda_DNA-bd_dom_sf"/>
</dbReference>
<dbReference type="Proteomes" id="UP001348265">
    <property type="component" value="Unassembled WGS sequence"/>
</dbReference>
<name>A0ABU7WUP4_9ACTN</name>
<protein>
    <submittedName>
        <fullName evidence="2">Helix-turn-helix transcriptional regulator</fullName>
    </submittedName>
</protein>
<comment type="caution">
    <text evidence="2">The sequence shown here is derived from an EMBL/GenBank/DDBJ whole genome shotgun (WGS) entry which is preliminary data.</text>
</comment>
<dbReference type="InterPro" id="IPR001387">
    <property type="entry name" value="Cro/C1-type_HTH"/>
</dbReference>
<proteinExistence type="predicted"/>
<sequence>MSYTPAHLIAAASTRGDNTTAEIARRLGVPYVSAYRWLTGRNAPGPHALAAIERAYGVTAAEILVEENAA</sequence>
<dbReference type="Gene3D" id="1.10.260.40">
    <property type="entry name" value="lambda repressor-like DNA-binding domains"/>
    <property type="match status" value="1"/>
</dbReference>
<keyword evidence="3" id="KW-1185">Reference proteome</keyword>
<dbReference type="SUPFAM" id="SSF47413">
    <property type="entry name" value="lambda repressor-like DNA-binding domains"/>
    <property type="match status" value="1"/>
</dbReference>
<dbReference type="CDD" id="cd00093">
    <property type="entry name" value="HTH_XRE"/>
    <property type="match status" value="1"/>
</dbReference>
<reference evidence="2 3" key="1">
    <citation type="submission" date="2023-08" db="EMBL/GenBank/DDBJ databases">
        <authorList>
            <person name="Sharma P."/>
            <person name="Verma V."/>
            <person name="Mohan M.K."/>
            <person name="Dubey A.K."/>
        </authorList>
    </citation>
    <scope>NUCLEOTIDE SEQUENCE [LARGE SCALE GENOMIC DNA]</scope>
    <source>
        <strain evidence="2 3">ADP4</strain>
    </source>
</reference>
<organism evidence="2 3">
    <name type="scientific">Streptomyces chrestomyceticus</name>
    <dbReference type="NCBI Taxonomy" id="68185"/>
    <lineage>
        <taxon>Bacteria</taxon>
        <taxon>Bacillati</taxon>
        <taxon>Actinomycetota</taxon>
        <taxon>Actinomycetes</taxon>
        <taxon>Kitasatosporales</taxon>
        <taxon>Streptomycetaceae</taxon>
        <taxon>Streptomyces</taxon>
    </lineage>
</organism>
<gene>
    <name evidence="2" type="ORF">RB636_15180</name>
</gene>
<evidence type="ECO:0000313" key="3">
    <source>
        <dbReference type="Proteomes" id="UP001348265"/>
    </source>
</evidence>
<dbReference type="EMBL" id="JAVFKM010000006">
    <property type="protein sequence ID" value="MEF3114515.1"/>
    <property type="molecule type" value="Genomic_DNA"/>
</dbReference>
<dbReference type="PROSITE" id="PS50943">
    <property type="entry name" value="HTH_CROC1"/>
    <property type="match status" value="1"/>
</dbReference>
<feature type="domain" description="HTH cro/C1-type" evidence="1">
    <location>
        <begin position="21"/>
        <end position="63"/>
    </location>
</feature>
<dbReference type="Pfam" id="PF01381">
    <property type="entry name" value="HTH_3"/>
    <property type="match status" value="1"/>
</dbReference>